<gene>
    <name evidence="2" type="ORF">P0457B11.1</name>
    <name evidence="3" type="ORF">P0642B07.65</name>
</gene>
<keyword evidence="1" id="KW-0472">Membrane</keyword>
<keyword evidence="1" id="KW-1133">Transmembrane helix</keyword>
<keyword evidence="1" id="KW-0812">Transmembrane</keyword>
<organism evidence="3 4">
    <name type="scientific">Oryza sativa subsp. japonica</name>
    <name type="common">Rice</name>
    <dbReference type="NCBI Taxonomy" id="39947"/>
    <lineage>
        <taxon>Eukaryota</taxon>
        <taxon>Viridiplantae</taxon>
        <taxon>Streptophyta</taxon>
        <taxon>Embryophyta</taxon>
        <taxon>Tracheophyta</taxon>
        <taxon>Spermatophyta</taxon>
        <taxon>Magnoliopsida</taxon>
        <taxon>Liliopsida</taxon>
        <taxon>Poales</taxon>
        <taxon>Poaceae</taxon>
        <taxon>BOP clade</taxon>
        <taxon>Oryzoideae</taxon>
        <taxon>Oryzeae</taxon>
        <taxon>Oryzinae</taxon>
        <taxon>Oryza</taxon>
        <taxon>Oryza sativa</taxon>
    </lineage>
</organism>
<dbReference type="EMBL" id="AP003623">
    <property type="protein sequence ID" value="BAD32950.1"/>
    <property type="molecule type" value="Genomic_DNA"/>
</dbReference>
<name>Q69X51_ORYSJ</name>
<reference evidence="3" key="2">
    <citation type="submission" date="2001-05" db="EMBL/GenBank/DDBJ databases">
        <title>Oryza sativa nipponbare(GA3) genomic DNA, chromosome 6, PAC clone:P0642B07.</title>
        <authorList>
            <person name="Sasaki T."/>
            <person name="Matsumoto T."/>
            <person name="Yamamoto K."/>
        </authorList>
    </citation>
    <scope>NUCLEOTIDE SEQUENCE</scope>
</reference>
<evidence type="ECO:0000313" key="2">
    <source>
        <dbReference type="EMBL" id="BAD32829.1"/>
    </source>
</evidence>
<accession>Q69X51</accession>
<sequence length="62" mass="6483">MADEGHEGQRPIYSPLGSGCTFTLQCLSTPSPTVLVVLLLRLLGAALAMVSLLAERCAPLSL</sequence>
<evidence type="ECO:0000256" key="1">
    <source>
        <dbReference type="SAM" id="Phobius"/>
    </source>
</evidence>
<protein>
    <submittedName>
        <fullName evidence="3">Uncharacterized protein</fullName>
    </submittedName>
</protein>
<reference evidence="2" key="1">
    <citation type="submission" date="2001-05" db="EMBL/GenBank/DDBJ databases">
        <title>Oryza sativa nipponbare(GA3) genomic DNA, chromosome 6, PAC clone:P0457B11.</title>
        <authorList>
            <person name="Sasaki T."/>
            <person name="Matsumoto T."/>
            <person name="Yamamoto K."/>
        </authorList>
    </citation>
    <scope>NUCLEOTIDE SEQUENCE</scope>
</reference>
<dbReference type="AlphaFoldDB" id="Q69X51"/>
<reference evidence="4" key="3">
    <citation type="journal article" date="2005" name="Nature">
        <title>The map-based sequence of the rice genome.</title>
        <authorList>
            <consortium name="International rice genome sequencing project (IRGSP)"/>
            <person name="Matsumoto T."/>
            <person name="Wu J."/>
            <person name="Kanamori H."/>
            <person name="Katayose Y."/>
            <person name="Fujisawa M."/>
            <person name="Namiki N."/>
            <person name="Mizuno H."/>
            <person name="Yamamoto K."/>
            <person name="Antonio B.A."/>
            <person name="Baba T."/>
            <person name="Sakata K."/>
            <person name="Nagamura Y."/>
            <person name="Aoki H."/>
            <person name="Arikawa K."/>
            <person name="Arita K."/>
            <person name="Bito T."/>
            <person name="Chiden Y."/>
            <person name="Fujitsuka N."/>
            <person name="Fukunaka R."/>
            <person name="Hamada M."/>
            <person name="Harada C."/>
            <person name="Hayashi A."/>
            <person name="Hijishita S."/>
            <person name="Honda M."/>
            <person name="Hosokawa S."/>
            <person name="Ichikawa Y."/>
            <person name="Idonuma A."/>
            <person name="Iijima M."/>
            <person name="Ikeda M."/>
            <person name="Ikeno M."/>
            <person name="Ito K."/>
            <person name="Ito S."/>
            <person name="Ito T."/>
            <person name="Ito Y."/>
            <person name="Ito Y."/>
            <person name="Iwabuchi A."/>
            <person name="Kamiya K."/>
            <person name="Karasawa W."/>
            <person name="Kurita K."/>
            <person name="Katagiri S."/>
            <person name="Kikuta A."/>
            <person name="Kobayashi H."/>
            <person name="Kobayashi N."/>
            <person name="Machita K."/>
            <person name="Maehara T."/>
            <person name="Masukawa M."/>
            <person name="Mizubayashi T."/>
            <person name="Mukai Y."/>
            <person name="Nagasaki H."/>
            <person name="Nagata Y."/>
            <person name="Naito S."/>
            <person name="Nakashima M."/>
            <person name="Nakama Y."/>
            <person name="Nakamichi Y."/>
            <person name="Nakamura M."/>
            <person name="Meguro A."/>
            <person name="Negishi M."/>
            <person name="Ohta I."/>
            <person name="Ohta T."/>
            <person name="Okamoto M."/>
            <person name="Ono N."/>
            <person name="Saji S."/>
            <person name="Sakaguchi M."/>
            <person name="Sakai K."/>
            <person name="Shibata M."/>
            <person name="Shimokawa T."/>
            <person name="Song J."/>
            <person name="Takazaki Y."/>
            <person name="Terasawa K."/>
            <person name="Tsugane M."/>
            <person name="Tsuji K."/>
            <person name="Ueda S."/>
            <person name="Waki K."/>
            <person name="Yamagata H."/>
            <person name="Yamamoto M."/>
            <person name="Yamamoto S."/>
            <person name="Yamane H."/>
            <person name="Yoshiki S."/>
            <person name="Yoshihara R."/>
            <person name="Yukawa K."/>
            <person name="Zhong H."/>
            <person name="Yano M."/>
            <person name="Yuan Q."/>
            <person name="Ouyang S."/>
            <person name="Liu J."/>
            <person name="Jones K.M."/>
            <person name="Gansberger K."/>
            <person name="Moffat K."/>
            <person name="Hill J."/>
            <person name="Bera J."/>
            <person name="Fadrosh D."/>
            <person name="Jin S."/>
            <person name="Johri S."/>
            <person name="Kim M."/>
            <person name="Overton L."/>
            <person name="Reardon M."/>
            <person name="Tsitrin T."/>
            <person name="Vuong H."/>
            <person name="Weaver B."/>
            <person name="Ciecko A."/>
            <person name="Tallon L."/>
            <person name="Jackson J."/>
            <person name="Pai G."/>
            <person name="Aken S.V."/>
            <person name="Utterback T."/>
            <person name="Reidmuller S."/>
            <person name="Feldblyum T."/>
            <person name="Hsiao J."/>
            <person name="Zismann V."/>
            <person name="Iobst S."/>
            <person name="de Vazeille A.R."/>
            <person name="Buell C.R."/>
            <person name="Ying K."/>
            <person name="Li Y."/>
            <person name="Lu T."/>
            <person name="Huang Y."/>
            <person name="Zhao Q."/>
            <person name="Feng Q."/>
            <person name="Zhang L."/>
            <person name="Zhu J."/>
            <person name="Weng Q."/>
            <person name="Mu J."/>
            <person name="Lu Y."/>
            <person name="Fan D."/>
            <person name="Liu Y."/>
            <person name="Guan J."/>
            <person name="Zhang Y."/>
            <person name="Yu S."/>
            <person name="Liu X."/>
            <person name="Zhang Y."/>
            <person name="Hong G."/>
            <person name="Han B."/>
            <person name="Choisne N."/>
            <person name="Demange N."/>
            <person name="Orjeda G."/>
            <person name="Samain S."/>
            <person name="Cattolico L."/>
            <person name="Pelletier E."/>
            <person name="Couloux A."/>
            <person name="Segurens B."/>
            <person name="Wincker P."/>
            <person name="D'Hont A."/>
            <person name="Scarpelli C."/>
            <person name="Weissenbach J."/>
            <person name="Salanoubat M."/>
            <person name="Quetier F."/>
            <person name="Yu Y."/>
            <person name="Kim H.R."/>
            <person name="Rambo T."/>
            <person name="Currie J."/>
            <person name="Collura K."/>
            <person name="Luo M."/>
            <person name="Yang T."/>
            <person name="Ammiraju J.S.S."/>
            <person name="Engler F."/>
            <person name="Soderlund C."/>
            <person name="Wing R.A."/>
            <person name="Palmer L.E."/>
            <person name="de la Bastide M."/>
            <person name="Spiegel L."/>
            <person name="Nascimento L."/>
            <person name="Zutavern T."/>
            <person name="O'Shaughnessy A."/>
            <person name="Dike S."/>
            <person name="Dedhia N."/>
            <person name="Preston R."/>
            <person name="Balija V."/>
            <person name="McCombie W.R."/>
            <person name="Chow T."/>
            <person name="Chen H."/>
            <person name="Chung M."/>
            <person name="Chen C."/>
            <person name="Shaw J."/>
            <person name="Wu H."/>
            <person name="Hsiao K."/>
            <person name="Chao Y."/>
            <person name="Chu M."/>
            <person name="Cheng C."/>
            <person name="Hour A."/>
            <person name="Lee P."/>
            <person name="Lin S."/>
            <person name="Lin Y."/>
            <person name="Liou J."/>
            <person name="Liu S."/>
            <person name="Hsing Y."/>
            <person name="Raghuvanshi S."/>
            <person name="Mohanty A."/>
            <person name="Bharti A.K."/>
            <person name="Gaur A."/>
            <person name="Gupta V."/>
            <person name="Kumar D."/>
            <person name="Ravi V."/>
            <person name="Vij S."/>
            <person name="Kapur A."/>
            <person name="Khurana P."/>
            <person name="Khurana P."/>
            <person name="Khurana J.P."/>
            <person name="Tyagi A.K."/>
            <person name="Gaikwad K."/>
            <person name="Singh A."/>
            <person name="Dalal V."/>
            <person name="Srivastava S."/>
            <person name="Dixit A."/>
            <person name="Pal A.K."/>
            <person name="Ghazi I.A."/>
            <person name="Yadav M."/>
            <person name="Pandit A."/>
            <person name="Bhargava A."/>
            <person name="Sureshbabu K."/>
            <person name="Batra K."/>
            <person name="Sharma T.R."/>
            <person name="Mohapatra T."/>
            <person name="Singh N.K."/>
            <person name="Messing J."/>
            <person name="Nelson A.B."/>
            <person name="Fuks G."/>
            <person name="Kavchok S."/>
            <person name="Keizer G."/>
            <person name="Linton E."/>
            <person name="Llaca V."/>
            <person name="Song R."/>
            <person name="Tanyolac B."/>
            <person name="Young S."/>
            <person name="Ho-Il K."/>
            <person name="Hahn J.H."/>
            <person name="Sangsakoo G."/>
            <person name="Vanavichit A."/>
            <person name="de Mattos Luiz.A.T."/>
            <person name="Zimmer P.D."/>
            <person name="Malone G."/>
            <person name="Dellagostin O."/>
            <person name="de Oliveira A.C."/>
            <person name="Bevan M."/>
            <person name="Bancroft I."/>
            <person name="Minx P."/>
            <person name="Cordum H."/>
            <person name="Wilson R."/>
            <person name="Cheng Z."/>
            <person name="Jin W."/>
            <person name="Jiang J."/>
            <person name="Leong S.A."/>
            <person name="Iwama H."/>
            <person name="Gojobori T."/>
            <person name="Itoh T."/>
            <person name="Niimura Y."/>
            <person name="Fujii Y."/>
            <person name="Habara T."/>
            <person name="Sakai H."/>
            <person name="Sato Y."/>
            <person name="Wilson G."/>
            <person name="Kumar K."/>
            <person name="McCouch S."/>
            <person name="Juretic N."/>
            <person name="Hoen D."/>
            <person name="Wright S."/>
            <person name="Bruskiewich R."/>
            <person name="Bureau T."/>
            <person name="Miyao A."/>
            <person name="Hirochika H."/>
            <person name="Nishikawa T."/>
            <person name="Kadowaki K."/>
            <person name="Sugiura M."/>
            <person name="Burr B."/>
            <person name="Sasaki T."/>
        </authorList>
    </citation>
    <scope>NUCLEOTIDE SEQUENCE [LARGE SCALE GENOMIC DNA]</scope>
    <source>
        <strain evidence="4">cv. Nipponbare</strain>
    </source>
</reference>
<feature type="transmembrane region" description="Helical" evidence="1">
    <location>
        <begin position="34"/>
        <end position="54"/>
    </location>
</feature>
<proteinExistence type="predicted"/>
<dbReference type="EMBL" id="AP003612">
    <property type="protein sequence ID" value="BAD32829.1"/>
    <property type="molecule type" value="Genomic_DNA"/>
</dbReference>
<dbReference type="Proteomes" id="UP000000763">
    <property type="component" value="Chromosome 6"/>
</dbReference>
<evidence type="ECO:0000313" key="4">
    <source>
        <dbReference type="Proteomes" id="UP000000763"/>
    </source>
</evidence>
<evidence type="ECO:0000313" key="3">
    <source>
        <dbReference type="EMBL" id="BAD32950.1"/>
    </source>
</evidence>
<reference evidence="4" key="4">
    <citation type="journal article" date="2008" name="Nucleic Acids Res.">
        <title>The rice annotation project database (RAP-DB): 2008 update.</title>
        <authorList>
            <consortium name="The rice annotation project (RAP)"/>
        </authorList>
    </citation>
    <scope>GENOME REANNOTATION</scope>
    <source>
        <strain evidence="4">cv. Nipponbare</strain>
    </source>
</reference>